<dbReference type="GO" id="GO:0000296">
    <property type="term" value="P:spermine transport"/>
    <property type="evidence" value="ECO:0007669"/>
    <property type="project" value="EnsemblFungi"/>
</dbReference>
<comment type="catalytic activity">
    <reaction evidence="8">
        <text>L-seryl-[protein] + ATP = O-phospho-L-seryl-[protein] + ADP + H(+)</text>
        <dbReference type="Rhea" id="RHEA:17989"/>
        <dbReference type="Rhea" id="RHEA-COMP:9863"/>
        <dbReference type="Rhea" id="RHEA-COMP:11604"/>
        <dbReference type="ChEBI" id="CHEBI:15378"/>
        <dbReference type="ChEBI" id="CHEBI:29999"/>
        <dbReference type="ChEBI" id="CHEBI:30616"/>
        <dbReference type="ChEBI" id="CHEBI:83421"/>
        <dbReference type="ChEBI" id="CHEBI:456216"/>
        <dbReference type="EC" id="2.7.11.1"/>
    </reaction>
</comment>
<dbReference type="InterPro" id="IPR017441">
    <property type="entry name" value="Protein_kinase_ATP_BS"/>
</dbReference>
<evidence type="ECO:0000313" key="13">
    <source>
        <dbReference type="EMBL" id="KTA98983.1"/>
    </source>
</evidence>
<dbReference type="Gene3D" id="1.10.510.10">
    <property type="entry name" value="Transferase(Phosphotransferase) domain 1"/>
    <property type="match status" value="1"/>
</dbReference>
<dbReference type="EMBL" id="AF233343">
    <property type="protein sequence ID" value="AAK14998.1"/>
    <property type="molecule type" value="Genomic_DNA"/>
</dbReference>
<dbReference type="GO" id="GO:0004674">
    <property type="term" value="F:protein serine/threonine kinase activity"/>
    <property type="evidence" value="ECO:0007669"/>
    <property type="project" value="UniProtKB-KW"/>
</dbReference>
<accession>Q9C1R8</accession>
<dbReference type="CDD" id="cd13994">
    <property type="entry name" value="STKc_HAL4_like"/>
    <property type="match status" value="1"/>
</dbReference>
<gene>
    <name evidence="13" type="ORF">AO440_001979</name>
</gene>
<evidence type="ECO:0000256" key="4">
    <source>
        <dbReference type="ARBA" id="ARBA00022741"/>
    </source>
</evidence>
<dbReference type="GO" id="GO:0044773">
    <property type="term" value="P:mitotic DNA damage checkpoint signaling"/>
    <property type="evidence" value="ECO:0007669"/>
    <property type="project" value="TreeGrafter"/>
</dbReference>
<dbReference type="GO" id="GO:0015847">
    <property type="term" value="P:putrescine transport"/>
    <property type="evidence" value="ECO:0007669"/>
    <property type="project" value="EnsemblFungi"/>
</dbReference>
<dbReference type="OrthoDB" id="4062651at2759"/>
<organism evidence="12">
    <name type="scientific">Candida glabrata</name>
    <name type="common">Yeast</name>
    <name type="synonym">Torulopsis glabrata</name>
    <dbReference type="NCBI Taxonomy" id="5478"/>
    <lineage>
        <taxon>Eukaryota</taxon>
        <taxon>Fungi</taxon>
        <taxon>Dikarya</taxon>
        <taxon>Ascomycota</taxon>
        <taxon>Saccharomycotina</taxon>
        <taxon>Saccharomycetes</taxon>
        <taxon>Saccharomycetales</taxon>
        <taxon>Saccharomycetaceae</taxon>
        <taxon>Nakaseomyces</taxon>
    </lineage>
</organism>
<feature type="compositionally biased region" description="Polar residues" evidence="10">
    <location>
        <begin position="717"/>
        <end position="735"/>
    </location>
</feature>
<proteinExistence type="predicted"/>
<dbReference type="SUPFAM" id="SSF56112">
    <property type="entry name" value="Protein kinase-like (PK-like)"/>
    <property type="match status" value="1"/>
</dbReference>
<evidence type="ECO:0000256" key="3">
    <source>
        <dbReference type="ARBA" id="ARBA00022679"/>
    </source>
</evidence>
<dbReference type="Pfam" id="PF00069">
    <property type="entry name" value="Pkinase"/>
    <property type="match status" value="1"/>
</dbReference>
<dbReference type="PANTHER" id="PTHR44167">
    <property type="entry name" value="OVARIAN-SPECIFIC SERINE/THREONINE-PROTEIN KINASE LOK-RELATED"/>
    <property type="match status" value="1"/>
</dbReference>
<evidence type="ECO:0000313" key="14">
    <source>
        <dbReference type="Proteomes" id="UP000054886"/>
    </source>
</evidence>
<evidence type="ECO:0000256" key="7">
    <source>
        <dbReference type="ARBA" id="ARBA00047899"/>
    </source>
</evidence>
<feature type="binding site" evidence="9">
    <location>
        <position position="293"/>
    </location>
    <ligand>
        <name>ATP</name>
        <dbReference type="ChEBI" id="CHEBI:30616"/>
    </ligand>
</feature>
<keyword evidence="2" id="KW-0723">Serine/threonine-protein kinase</keyword>
<name>Q9C1R8_CANGB</name>
<dbReference type="PANTHER" id="PTHR44167:SF30">
    <property type="entry name" value="PHOSPHORYLASE KINASE"/>
    <property type="match status" value="1"/>
</dbReference>
<reference evidence="13 14" key="2">
    <citation type="submission" date="2015-10" db="EMBL/GenBank/DDBJ databases">
        <title>Draft genomes sequences of Candida glabrata isolates 1A, 1B, 2A, 2B, 3A and 3B.</title>
        <authorList>
            <person name="Haavelsrud O.E."/>
            <person name="Gaustad P."/>
        </authorList>
    </citation>
    <scope>NUCLEOTIDE SEQUENCE [LARGE SCALE GENOMIC DNA]</scope>
    <source>
        <strain evidence="13">910700640</strain>
    </source>
</reference>
<protein>
    <recommendedName>
        <fullName evidence="1">non-specific serine/threonine protein kinase</fullName>
        <ecNumber evidence="1">2.7.11.1</ecNumber>
    </recommendedName>
</protein>
<dbReference type="GO" id="GO:0005634">
    <property type="term" value="C:nucleus"/>
    <property type="evidence" value="ECO:0007669"/>
    <property type="project" value="EnsemblFungi"/>
</dbReference>
<dbReference type="EC" id="2.7.11.1" evidence="1"/>
<keyword evidence="5 12" id="KW-0418">Kinase</keyword>
<feature type="compositionally biased region" description="Polar residues" evidence="10">
    <location>
        <begin position="172"/>
        <end position="182"/>
    </location>
</feature>
<evidence type="ECO:0000256" key="9">
    <source>
        <dbReference type="PROSITE-ProRule" id="PRU10141"/>
    </source>
</evidence>
<dbReference type="PROSITE" id="PS00108">
    <property type="entry name" value="PROTEIN_KINASE_ST"/>
    <property type="match status" value="1"/>
</dbReference>
<evidence type="ECO:0000256" key="6">
    <source>
        <dbReference type="ARBA" id="ARBA00022840"/>
    </source>
</evidence>
<dbReference type="Proteomes" id="UP000054886">
    <property type="component" value="Unassembled WGS sequence"/>
</dbReference>
<keyword evidence="3" id="KW-0808">Transferase</keyword>
<dbReference type="GO" id="GO:0005524">
    <property type="term" value="F:ATP binding"/>
    <property type="evidence" value="ECO:0007669"/>
    <property type="project" value="UniProtKB-UniRule"/>
</dbReference>
<dbReference type="FunFam" id="1.10.510.10:FF:000949">
    <property type="entry name" value="Serine/threonine-protein kinase PTK1/STK1"/>
    <property type="match status" value="1"/>
</dbReference>
<evidence type="ECO:0000256" key="2">
    <source>
        <dbReference type="ARBA" id="ARBA00022527"/>
    </source>
</evidence>
<comment type="catalytic activity">
    <reaction evidence="7">
        <text>L-threonyl-[protein] + ATP = O-phospho-L-threonyl-[protein] + ADP + H(+)</text>
        <dbReference type="Rhea" id="RHEA:46608"/>
        <dbReference type="Rhea" id="RHEA-COMP:11060"/>
        <dbReference type="Rhea" id="RHEA-COMP:11605"/>
        <dbReference type="ChEBI" id="CHEBI:15378"/>
        <dbReference type="ChEBI" id="CHEBI:30013"/>
        <dbReference type="ChEBI" id="CHEBI:30616"/>
        <dbReference type="ChEBI" id="CHEBI:61977"/>
        <dbReference type="ChEBI" id="CHEBI:456216"/>
        <dbReference type="EC" id="2.7.11.1"/>
    </reaction>
</comment>
<dbReference type="PROSITE" id="PS50011">
    <property type="entry name" value="PROTEIN_KINASE_DOM"/>
    <property type="match status" value="1"/>
</dbReference>
<dbReference type="GO" id="GO:0000082">
    <property type="term" value="P:G1/S transition of mitotic cell cycle"/>
    <property type="evidence" value="ECO:0007669"/>
    <property type="project" value="EnsemblFungi"/>
</dbReference>
<dbReference type="EMBL" id="LLZZ01000149">
    <property type="protein sequence ID" value="KTA98983.1"/>
    <property type="molecule type" value="Genomic_DNA"/>
</dbReference>
<feature type="domain" description="Protein kinase" evidence="11">
    <location>
        <begin position="263"/>
        <end position="570"/>
    </location>
</feature>
<evidence type="ECO:0000256" key="8">
    <source>
        <dbReference type="ARBA" id="ARBA00048679"/>
    </source>
</evidence>
<evidence type="ECO:0000256" key="5">
    <source>
        <dbReference type="ARBA" id="ARBA00022777"/>
    </source>
</evidence>
<evidence type="ECO:0000259" key="11">
    <source>
        <dbReference type="PROSITE" id="PS50011"/>
    </source>
</evidence>
<dbReference type="GO" id="GO:0005886">
    <property type="term" value="C:plasma membrane"/>
    <property type="evidence" value="ECO:0007669"/>
    <property type="project" value="EnsemblFungi"/>
</dbReference>
<dbReference type="PROSITE" id="PS00107">
    <property type="entry name" value="PROTEIN_KINASE_ATP"/>
    <property type="match status" value="1"/>
</dbReference>
<dbReference type="AlphaFoldDB" id="Q9C1R8"/>
<feature type="region of interest" description="Disordered" evidence="10">
    <location>
        <begin position="120"/>
        <end position="198"/>
    </location>
</feature>
<dbReference type="GO" id="GO:0006873">
    <property type="term" value="P:intracellular monoatomic ion homeostasis"/>
    <property type="evidence" value="ECO:0007669"/>
    <property type="project" value="EnsemblFungi"/>
</dbReference>
<dbReference type="VEuPathDB" id="FungiDB:CAGL0H01837g"/>
<evidence type="ECO:0000256" key="10">
    <source>
        <dbReference type="SAM" id="MobiDB-lite"/>
    </source>
</evidence>
<keyword evidence="6 9" id="KW-0067">ATP-binding</keyword>
<feature type="compositionally biased region" description="Polar residues" evidence="10">
    <location>
        <begin position="746"/>
        <end position="762"/>
    </location>
</feature>
<feature type="compositionally biased region" description="Basic and acidic residues" evidence="10">
    <location>
        <begin position="663"/>
        <end position="679"/>
    </location>
</feature>
<dbReference type="InterPro" id="IPR011009">
    <property type="entry name" value="Kinase-like_dom_sf"/>
</dbReference>
<feature type="region of interest" description="Disordered" evidence="10">
    <location>
        <begin position="21"/>
        <end position="98"/>
    </location>
</feature>
<reference evidence="12" key="1">
    <citation type="journal article" date="2001" name="Mol. Cell. Biol.">
        <title>Multifunctional centromere binding factor 1 is essential for chromosome segregation in the human pathogenic yeast Candida glabrata.</title>
        <authorList>
            <person name="Stoyan T."/>
            <person name="Gloeckner G."/>
            <person name="Diekmann S."/>
            <person name="Carbon J."/>
        </authorList>
    </citation>
    <scope>NUCLEOTIDE SEQUENCE</scope>
</reference>
<dbReference type="VEuPathDB" id="FungiDB:B1J91_H01837g"/>
<feature type="region of interest" description="Disordered" evidence="10">
    <location>
        <begin position="627"/>
        <end position="773"/>
    </location>
</feature>
<dbReference type="SMART" id="SM00220">
    <property type="entry name" value="S_TKc"/>
    <property type="match status" value="1"/>
</dbReference>
<dbReference type="GO" id="GO:0015848">
    <property type="term" value="P:spermidine transport"/>
    <property type="evidence" value="ECO:0007669"/>
    <property type="project" value="EnsemblFungi"/>
</dbReference>
<dbReference type="InterPro" id="IPR008271">
    <property type="entry name" value="Ser/Thr_kinase_AS"/>
</dbReference>
<dbReference type="InterPro" id="IPR000719">
    <property type="entry name" value="Prot_kinase_dom"/>
</dbReference>
<dbReference type="GO" id="GO:0005737">
    <property type="term" value="C:cytoplasm"/>
    <property type="evidence" value="ECO:0007669"/>
    <property type="project" value="EnsemblFungi"/>
</dbReference>
<dbReference type="VEuPathDB" id="FungiDB:GWK60_H01639"/>
<keyword evidence="4 9" id="KW-0547">Nucleotide-binding</keyword>
<feature type="compositionally biased region" description="Low complexity" evidence="10">
    <location>
        <begin position="63"/>
        <end position="78"/>
    </location>
</feature>
<evidence type="ECO:0000313" key="12">
    <source>
        <dbReference type="EMBL" id="AAK14998.1"/>
    </source>
</evidence>
<sequence>MTNINDKEEVHHSPSVMALKKFGRKLMNHPQVSSGKPVLDAQGEPIRPLSKRSTSPTGKTLVRNSSRSPSRARSSSLSKKVPARATEANFTRGPVSSAKSSVALNELIKHSHNPYVITEEHSQRAPNQLQRKPSAGAAALSSAGGGSGIAGRREAHTHHGNKPASMAGHANQGHSLSRNPSKSGLHADANMVYNPYGMNPNLRRPDTAYIDTLKENTGDLSFYMHDGNEKIRMLPLPIEDPNKFLPEEMQQFSINLADNFVFDAANKPIGSGGSSEVRKVKSAYKAKDVYALKKLNMIYHETPEKFYKRCSKEFIIAKSLSKNIHIIKTFYLLKVPTTTYTTRGWGFIMEYGVKDLFELMARSGWRNVPLEEKYCLFKQVAEGIKFCHDNGIAHRDLKPENVLLSKDGVCKLTDFGISDWYRKDPNDPNSPLKTTEGMIGSPPYTPPEVMYWDAKKHYAESLKKPYDPLKMDPYALGIMLITMVNNIIPFLDSCNTDLRFREYETSYENFIAHGNPAFRQKGVYKPGPGSEYSLAKQFRNTEASRVAWRLADPKPETRYTMEDLFNDPWFQNIKTCVYPDDAYTVTEPELRKATTQEGLVYANQLYAKDTIETAAGTVGATFEDASDTIPVHTGNHGASTGTEKTHEEGCNASSPKPRSMVEIAEHPVLHKEKPTEHHGKVTFSMDDDNDNDNDKDNEEEPKENKLDAMIESPAPTKAQQSPKAQDATRTTSTLRTPEIHVEPQVQRGSPVSSMASRSTTASPPHKEMSELSVSKKRVVHNHFDIPHSSVNTHPSMVSLFSK</sequence>
<feature type="compositionally biased region" description="Acidic residues" evidence="10">
    <location>
        <begin position="685"/>
        <end position="701"/>
    </location>
</feature>
<evidence type="ECO:0000256" key="1">
    <source>
        <dbReference type="ARBA" id="ARBA00012513"/>
    </source>
</evidence>
<dbReference type="VEuPathDB" id="FungiDB:GVI51_H01639"/>